<dbReference type="InterPro" id="IPR011129">
    <property type="entry name" value="CSD"/>
</dbReference>
<evidence type="ECO:0000256" key="2">
    <source>
        <dbReference type="SAM" id="MobiDB-lite"/>
    </source>
</evidence>
<dbReference type="InterPro" id="IPR012340">
    <property type="entry name" value="NA-bd_OB-fold"/>
</dbReference>
<proteinExistence type="predicted"/>
<dbReference type="SUPFAM" id="SSF57756">
    <property type="entry name" value="Retrovirus zinc finger-like domains"/>
    <property type="match status" value="1"/>
</dbReference>
<dbReference type="InterPro" id="IPR036875">
    <property type="entry name" value="Znf_CCHC_sf"/>
</dbReference>
<dbReference type="PROSITE" id="PS50158">
    <property type="entry name" value="ZF_CCHC"/>
    <property type="match status" value="2"/>
</dbReference>
<evidence type="ECO:0000256" key="1">
    <source>
        <dbReference type="PROSITE-ProRule" id="PRU00047"/>
    </source>
</evidence>
<feature type="domain" description="CSD" evidence="4">
    <location>
        <begin position="6"/>
        <end position="72"/>
    </location>
</feature>
<dbReference type="EMBL" id="LR743592">
    <property type="protein sequence ID" value="CAA2620829.1"/>
    <property type="molecule type" value="Genomic_DNA"/>
</dbReference>
<dbReference type="InterPro" id="IPR001878">
    <property type="entry name" value="Znf_CCHC"/>
</dbReference>
<protein>
    <submittedName>
        <fullName evidence="5">Uncharacterized protein</fullName>
    </submittedName>
</protein>
<accession>A0A7I8IRJ8</accession>
<name>A0A7I8IRJ8_SPIIN</name>
<keyword evidence="1" id="KW-0862">Zinc</keyword>
<dbReference type="PANTHER" id="PTHR46565:SF20">
    <property type="entry name" value="COLD SHOCK DOMAIN-CONTAINING PROTEIN 4"/>
    <property type="match status" value="1"/>
</dbReference>
<dbReference type="AlphaFoldDB" id="A0A7I8IRJ8"/>
<organism evidence="5">
    <name type="scientific">Spirodela intermedia</name>
    <name type="common">Intermediate duckweed</name>
    <dbReference type="NCBI Taxonomy" id="51605"/>
    <lineage>
        <taxon>Eukaryota</taxon>
        <taxon>Viridiplantae</taxon>
        <taxon>Streptophyta</taxon>
        <taxon>Embryophyta</taxon>
        <taxon>Tracheophyta</taxon>
        <taxon>Spermatophyta</taxon>
        <taxon>Magnoliopsida</taxon>
        <taxon>Liliopsida</taxon>
        <taxon>Araceae</taxon>
        <taxon>Lemnoideae</taxon>
        <taxon>Spirodela</taxon>
    </lineage>
</organism>
<dbReference type="EMBL" id="CACRZD030000005">
    <property type="protein sequence ID" value="CAA6660582.1"/>
    <property type="molecule type" value="Genomic_DNA"/>
</dbReference>
<keyword evidence="6" id="KW-1185">Reference proteome</keyword>
<evidence type="ECO:0000259" key="3">
    <source>
        <dbReference type="PROSITE" id="PS50158"/>
    </source>
</evidence>
<reference evidence="5 6" key="1">
    <citation type="submission" date="2019-12" db="EMBL/GenBank/DDBJ databases">
        <authorList>
            <person name="Scholz U."/>
            <person name="Mascher M."/>
            <person name="Fiebig A."/>
        </authorList>
    </citation>
    <scope>NUCLEOTIDE SEQUENCE</scope>
</reference>
<sequence length="221" mass="20981">MAQGNRESGTVSWFNSQKGFGFIKPDSGGEDLFVHQTSIRSDGFRVLTEGDAVEFVIEEGDDGRSKAVDVTGPNGAFISSSGGDRGFSAGRARGGGDYYGSGGGGRMSGGGGGGAYGGGGGGGCYNCGQPGHMARDCLQGGGSGGGGGGGGGGGRGGGAACYTCGETGHLARDCHLGGGGGRFSGAGGGGGGGGGGGDAFTVGSRDISRGNALATPKRSIS</sequence>
<dbReference type="Pfam" id="PF00098">
    <property type="entry name" value="zf-CCHC"/>
    <property type="match status" value="2"/>
</dbReference>
<dbReference type="SUPFAM" id="SSF50249">
    <property type="entry name" value="Nucleic acid-binding proteins"/>
    <property type="match status" value="1"/>
</dbReference>
<dbReference type="GO" id="GO:0003676">
    <property type="term" value="F:nucleic acid binding"/>
    <property type="evidence" value="ECO:0007669"/>
    <property type="project" value="InterPro"/>
</dbReference>
<dbReference type="GO" id="GO:0008270">
    <property type="term" value="F:zinc ion binding"/>
    <property type="evidence" value="ECO:0007669"/>
    <property type="project" value="UniProtKB-KW"/>
</dbReference>
<dbReference type="SMART" id="SM00343">
    <property type="entry name" value="ZnF_C2HC"/>
    <property type="match status" value="2"/>
</dbReference>
<evidence type="ECO:0000259" key="4">
    <source>
        <dbReference type="PROSITE" id="PS51857"/>
    </source>
</evidence>
<evidence type="ECO:0000313" key="5">
    <source>
        <dbReference type="EMBL" id="CAA2620829.1"/>
    </source>
</evidence>
<dbReference type="Gene3D" id="4.10.60.10">
    <property type="entry name" value="Zinc finger, CCHC-type"/>
    <property type="match status" value="2"/>
</dbReference>
<evidence type="ECO:0000313" key="6">
    <source>
        <dbReference type="Proteomes" id="UP001189122"/>
    </source>
</evidence>
<dbReference type="InterPro" id="IPR019844">
    <property type="entry name" value="CSD_CS"/>
</dbReference>
<feature type="compositionally biased region" description="Gly residues" evidence="2">
    <location>
        <begin position="185"/>
        <end position="198"/>
    </location>
</feature>
<dbReference type="PROSITE" id="PS51857">
    <property type="entry name" value="CSD_2"/>
    <property type="match status" value="1"/>
</dbReference>
<dbReference type="PROSITE" id="PS00352">
    <property type="entry name" value="CSD_1"/>
    <property type="match status" value="1"/>
</dbReference>
<feature type="domain" description="CCHC-type" evidence="3">
    <location>
        <begin position="161"/>
        <end position="174"/>
    </location>
</feature>
<feature type="region of interest" description="Disordered" evidence="2">
    <location>
        <begin position="185"/>
        <end position="221"/>
    </location>
</feature>
<dbReference type="PANTHER" id="PTHR46565">
    <property type="entry name" value="COLD SHOCK DOMAIN PROTEIN 2"/>
    <property type="match status" value="1"/>
</dbReference>
<dbReference type="CDD" id="cd04458">
    <property type="entry name" value="CSP_CDS"/>
    <property type="match status" value="1"/>
</dbReference>
<dbReference type="Proteomes" id="UP001189122">
    <property type="component" value="Unassembled WGS sequence"/>
</dbReference>
<dbReference type="Pfam" id="PF00313">
    <property type="entry name" value="CSD"/>
    <property type="match status" value="1"/>
</dbReference>
<dbReference type="PRINTS" id="PR00050">
    <property type="entry name" value="COLDSHOCK"/>
</dbReference>
<feature type="domain" description="CCHC-type" evidence="3">
    <location>
        <begin position="124"/>
        <end position="137"/>
    </location>
</feature>
<dbReference type="SMART" id="SM00357">
    <property type="entry name" value="CSP"/>
    <property type="match status" value="1"/>
</dbReference>
<gene>
    <name evidence="5" type="ORF">SI7747_05006998</name>
</gene>
<dbReference type="InterPro" id="IPR002059">
    <property type="entry name" value="CSP_DNA-bd"/>
</dbReference>
<dbReference type="Gene3D" id="2.40.50.140">
    <property type="entry name" value="Nucleic acid-binding proteins"/>
    <property type="match status" value="1"/>
</dbReference>
<keyword evidence="1" id="KW-0479">Metal-binding</keyword>
<keyword evidence="1" id="KW-0863">Zinc-finger</keyword>